<gene>
    <name evidence="3" type="ORF">GCM10009105_30420</name>
</gene>
<comment type="caution">
    <text evidence="3">The sequence shown here is derived from an EMBL/GenBank/DDBJ whole genome shotgun (WGS) entry which is preliminary data.</text>
</comment>
<dbReference type="Pfam" id="PF16261">
    <property type="entry name" value="DUF4915"/>
    <property type="match status" value="1"/>
</dbReference>
<dbReference type="EMBL" id="BAAAEU010000024">
    <property type="protein sequence ID" value="GAA0720733.1"/>
    <property type="molecule type" value="Genomic_DNA"/>
</dbReference>
<evidence type="ECO:0000313" key="4">
    <source>
        <dbReference type="Proteomes" id="UP001501523"/>
    </source>
</evidence>
<organism evidence="3 4">
    <name type="scientific">Dokdonella soli</name>
    <dbReference type="NCBI Taxonomy" id="529810"/>
    <lineage>
        <taxon>Bacteria</taxon>
        <taxon>Pseudomonadati</taxon>
        <taxon>Pseudomonadota</taxon>
        <taxon>Gammaproteobacteria</taxon>
        <taxon>Lysobacterales</taxon>
        <taxon>Rhodanobacteraceae</taxon>
        <taxon>Dokdonella</taxon>
    </lineage>
</organism>
<protein>
    <submittedName>
        <fullName evidence="3">TIGR03032 family protein</fullName>
    </submittedName>
</protein>
<dbReference type="Proteomes" id="UP001501523">
    <property type="component" value="Unassembled WGS sequence"/>
</dbReference>
<reference evidence="3 4" key="1">
    <citation type="journal article" date="2019" name="Int. J. Syst. Evol. Microbiol.">
        <title>The Global Catalogue of Microorganisms (GCM) 10K type strain sequencing project: providing services to taxonomists for standard genome sequencing and annotation.</title>
        <authorList>
            <consortium name="The Broad Institute Genomics Platform"/>
            <consortium name="The Broad Institute Genome Sequencing Center for Infectious Disease"/>
            <person name="Wu L."/>
            <person name="Ma J."/>
        </authorList>
    </citation>
    <scope>NUCLEOTIDE SEQUENCE [LARGE SCALE GENOMIC DNA]</scope>
    <source>
        <strain evidence="3 4">JCM 15421</strain>
    </source>
</reference>
<dbReference type="InterPro" id="IPR017481">
    <property type="entry name" value="CHP03032"/>
</dbReference>
<keyword evidence="4" id="KW-1185">Reference proteome</keyword>
<evidence type="ECO:0000259" key="2">
    <source>
        <dbReference type="Pfam" id="PF16261"/>
    </source>
</evidence>
<dbReference type="SUPFAM" id="SSF63829">
    <property type="entry name" value="Calcium-dependent phosphotriesterase"/>
    <property type="match status" value="1"/>
</dbReference>
<proteinExistence type="predicted"/>
<feature type="region of interest" description="Disordered" evidence="1">
    <location>
        <begin position="1"/>
        <end position="24"/>
    </location>
</feature>
<evidence type="ECO:0000256" key="1">
    <source>
        <dbReference type="SAM" id="MobiDB-lite"/>
    </source>
</evidence>
<sequence length="394" mass="43428">MPALRHNARMNDTAPETENAEPKVAEPAVEQVLGSVHTTNFPDLLRQLGSCLVVSTYQAGKLVILRPDGASINTHFRTFNRPMGMAADGERMALGTAIEIAEFRNMPALAKRLQDPPRHDAVFLARRVHITGAIDIHEMAWDKHGDLWFVNTLFSCLCTLDAKSSFVPRWRPRFVSHYAPEDRCHLNGLAMRDGRPRYLTSLGETNDPQGWRRNKRDGGLLIDMATDKVIVRGLSMPHSPRWYDGRLWVLESGRGKLVTIDPKTGEKKDIASVPGFARGLDFIGPVAFIGLSQLRESNAFTDIEITEANADRQSGVWAVHIGTGNTIGLLKFTGGVQEIFAVQALPGTLFPEIIHEGDYLASAYALPDEALREVAFTPPAVPAETDAAPAYSTR</sequence>
<dbReference type="NCBIfam" id="TIGR03032">
    <property type="entry name" value="TIGR03032 family protein"/>
    <property type="match status" value="1"/>
</dbReference>
<feature type="domain" description="Conserved hypothetical protein CHP03032" evidence="2">
    <location>
        <begin position="40"/>
        <end position="354"/>
    </location>
</feature>
<name>A0ABN1ISX2_9GAMM</name>
<evidence type="ECO:0000313" key="3">
    <source>
        <dbReference type="EMBL" id="GAA0720733.1"/>
    </source>
</evidence>
<accession>A0ABN1ISX2</accession>